<dbReference type="AlphaFoldDB" id="A0A1B7N6E0"/>
<dbReference type="InterPro" id="IPR019775">
    <property type="entry name" value="WD40_repeat_CS"/>
</dbReference>
<dbReference type="Proteomes" id="UP000092154">
    <property type="component" value="Unassembled WGS sequence"/>
</dbReference>
<evidence type="ECO:0000313" key="5">
    <source>
        <dbReference type="Proteomes" id="UP000092154"/>
    </source>
</evidence>
<evidence type="ECO:0000313" key="4">
    <source>
        <dbReference type="EMBL" id="OAX40415.1"/>
    </source>
</evidence>
<feature type="repeat" description="WD" evidence="3">
    <location>
        <begin position="88"/>
        <end position="129"/>
    </location>
</feature>
<evidence type="ECO:0000256" key="1">
    <source>
        <dbReference type="ARBA" id="ARBA00022574"/>
    </source>
</evidence>
<feature type="repeat" description="WD" evidence="3">
    <location>
        <begin position="46"/>
        <end position="87"/>
    </location>
</feature>
<feature type="repeat" description="WD" evidence="3">
    <location>
        <begin position="172"/>
        <end position="213"/>
    </location>
</feature>
<evidence type="ECO:0000256" key="2">
    <source>
        <dbReference type="ARBA" id="ARBA00022737"/>
    </source>
</evidence>
<organism evidence="4 5">
    <name type="scientific">Rhizopogon vinicolor AM-OR11-026</name>
    <dbReference type="NCBI Taxonomy" id="1314800"/>
    <lineage>
        <taxon>Eukaryota</taxon>
        <taxon>Fungi</taxon>
        <taxon>Dikarya</taxon>
        <taxon>Basidiomycota</taxon>
        <taxon>Agaricomycotina</taxon>
        <taxon>Agaricomycetes</taxon>
        <taxon>Agaricomycetidae</taxon>
        <taxon>Boletales</taxon>
        <taxon>Suillineae</taxon>
        <taxon>Rhizopogonaceae</taxon>
        <taxon>Rhizopogon</taxon>
    </lineage>
</organism>
<feature type="repeat" description="WD" evidence="3">
    <location>
        <begin position="1"/>
        <end position="42"/>
    </location>
</feature>
<dbReference type="STRING" id="1314800.A0A1B7N6E0"/>
<accession>A0A1B7N6E0</accession>
<dbReference type="PANTHER" id="PTHR19879:SF9">
    <property type="entry name" value="TRANSCRIPTION INITIATION FACTOR TFIID SUBUNIT 5"/>
    <property type="match status" value="1"/>
</dbReference>
<dbReference type="OrthoDB" id="2616995at2759"/>
<reference evidence="4 5" key="1">
    <citation type="submission" date="2016-06" db="EMBL/GenBank/DDBJ databases">
        <title>Comparative genomics of the ectomycorrhizal sister species Rhizopogon vinicolor and Rhizopogon vesiculosus (Basidiomycota: Boletales) reveals a divergence of the mating type B locus.</title>
        <authorList>
            <consortium name="DOE Joint Genome Institute"/>
            <person name="Mujic A.B."/>
            <person name="Kuo A."/>
            <person name="Tritt A."/>
            <person name="Lipzen A."/>
            <person name="Chen C."/>
            <person name="Johnson J."/>
            <person name="Sharma A."/>
            <person name="Barry K."/>
            <person name="Grigoriev I.V."/>
            <person name="Spatafora J.W."/>
        </authorList>
    </citation>
    <scope>NUCLEOTIDE SEQUENCE [LARGE SCALE GENOMIC DNA]</scope>
    <source>
        <strain evidence="4 5">AM-OR11-026</strain>
    </source>
</reference>
<dbReference type="InterPro" id="IPR020472">
    <property type="entry name" value="WD40_PAC1"/>
</dbReference>
<dbReference type="SUPFAM" id="SSF50978">
    <property type="entry name" value="WD40 repeat-like"/>
    <property type="match status" value="1"/>
</dbReference>
<proteinExistence type="predicted"/>
<keyword evidence="5" id="KW-1185">Reference proteome</keyword>
<keyword evidence="2" id="KW-0677">Repeat</keyword>
<dbReference type="PROSITE" id="PS50082">
    <property type="entry name" value="WD_REPEATS_2"/>
    <property type="match status" value="5"/>
</dbReference>
<dbReference type="InterPro" id="IPR036322">
    <property type="entry name" value="WD40_repeat_dom_sf"/>
</dbReference>
<sequence length="317" mass="34226">MRSHTGGVSGIVHPPDGRCIITCSHDRSLLRWDLESGAQIGDDWRDERDEAQVWCIALSPNGKTIASGSIEGTVRLWNVETEEVIAKWAGHTTVVRSLCWSADGERVVSGSVDGTARVWNVESGKTVLGPIRGHAYVSTVIYSPDMTKIATGGENAVKIWDAITAELLSTLKHENPAQVWCIALSPNGKTIVSGSSDGAVRLWNVESEKAIAEWAGHPDIVRSLRWSADGERVISGSYDGMTRVWNVESGKIVLGPIKAHNNVLAAIYSPDLRKIATGGENEGAVFTVSIGNQLVAFTQIIAESILATHDRSHLVRC</sequence>
<feature type="repeat" description="WD" evidence="3">
    <location>
        <begin position="214"/>
        <end position="255"/>
    </location>
</feature>
<evidence type="ECO:0000256" key="3">
    <source>
        <dbReference type="PROSITE-ProRule" id="PRU00221"/>
    </source>
</evidence>
<keyword evidence="1 3" id="KW-0853">WD repeat</keyword>
<dbReference type="PROSITE" id="PS50294">
    <property type="entry name" value="WD_REPEATS_REGION"/>
    <property type="match status" value="5"/>
</dbReference>
<dbReference type="PRINTS" id="PR00320">
    <property type="entry name" value="GPROTEINBRPT"/>
</dbReference>
<dbReference type="InterPro" id="IPR015943">
    <property type="entry name" value="WD40/YVTN_repeat-like_dom_sf"/>
</dbReference>
<dbReference type="InParanoid" id="A0A1B7N6E0"/>
<dbReference type="CDD" id="cd00200">
    <property type="entry name" value="WD40"/>
    <property type="match status" value="1"/>
</dbReference>
<dbReference type="InterPro" id="IPR001680">
    <property type="entry name" value="WD40_rpt"/>
</dbReference>
<gene>
    <name evidence="4" type="ORF">K503DRAFT_687632</name>
</gene>
<dbReference type="EMBL" id="KV448213">
    <property type="protein sequence ID" value="OAX40415.1"/>
    <property type="molecule type" value="Genomic_DNA"/>
</dbReference>
<dbReference type="Gene3D" id="2.130.10.10">
    <property type="entry name" value="YVTN repeat-like/Quinoprotein amine dehydrogenase"/>
    <property type="match status" value="3"/>
</dbReference>
<dbReference type="SMART" id="SM00320">
    <property type="entry name" value="WD40"/>
    <property type="match status" value="7"/>
</dbReference>
<dbReference type="Pfam" id="PF00400">
    <property type="entry name" value="WD40"/>
    <property type="match status" value="6"/>
</dbReference>
<name>A0A1B7N6E0_9AGAM</name>
<dbReference type="PROSITE" id="PS00678">
    <property type="entry name" value="WD_REPEATS_1"/>
    <property type="match status" value="3"/>
</dbReference>
<protein>
    <submittedName>
        <fullName evidence="4">WD40 repeat-like protein</fullName>
    </submittedName>
</protein>
<dbReference type="PANTHER" id="PTHR19879">
    <property type="entry name" value="TRANSCRIPTION INITIATION FACTOR TFIID"/>
    <property type="match status" value="1"/>
</dbReference>